<keyword evidence="5" id="KW-1185">Reference proteome</keyword>
<organism evidence="4 5">
    <name type="scientific">Pseudovirgaria hyperparasitica</name>
    <dbReference type="NCBI Taxonomy" id="470096"/>
    <lineage>
        <taxon>Eukaryota</taxon>
        <taxon>Fungi</taxon>
        <taxon>Dikarya</taxon>
        <taxon>Ascomycota</taxon>
        <taxon>Pezizomycotina</taxon>
        <taxon>Dothideomycetes</taxon>
        <taxon>Dothideomycetes incertae sedis</taxon>
        <taxon>Acrospermales</taxon>
        <taxon>Acrospermaceae</taxon>
        <taxon>Pseudovirgaria</taxon>
    </lineage>
</organism>
<feature type="region of interest" description="Disordered" evidence="1">
    <location>
        <begin position="258"/>
        <end position="341"/>
    </location>
</feature>
<dbReference type="RefSeq" id="XP_033597458.1">
    <property type="nucleotide sequence ID" value="XM_033739058.1"/>
</dbReference>
<proteinExistence type="predicted"/>
<sequence length="388" mass="41825">MRFINFATVLAYVAGHVGGHSWAEQDVVIDDNGNYVGKFGYMRSYMARTDPGWDPLKVQNLVANGPNQRISDSSLVCKDTQQTPQYSDQYPKLKAAPGNYVAIRYQENGHTTFADLKLLENKVNGSAVWVYGTADPKEGETFGDVLAWTSDGSGGDKRGKLLTVADFDDKRCHEVSDKPVSVQRQKDFPNNGPLWCETSVRLPEDVPAGKTYTLYWIWDWPSTLGDFKDEYYTSCLDIDLVDKPDLSPVDTKYVKNGGTGLALEQQDPNTKAVSDYKSRTASSPVPRTPGSAPTGSAPLVKESLAPTTPVSSAADSIPTLIGRPGPGAGDTNATPTPAPDADGMVTVTIKETVYVTQPPPVATPSTAPLGQSPDGAVVVPGRRRAFYA</sequence>
<gene>
    <name evidence="4" type="ORF">EJ05DRAFT_118904</name>
</gene>
<keyword evidence="2" id="KW-0732">Signal</keyword>
<evidence type="ECO:0000313" key="5">
    <source>
        <dbReference type="Proteomes" id="UP000799437"/>
    </source>
</evidence>
<evidence type="ECO:0000259" key="3">
    <source>
        <dbReference type="Pfam" id="PF24320"/>
    </source>
</evidence>
<dbReference type="GeneID" id="54480112"/>
<evidence type="ECO:0000313" key="4">
    <source>
        <dbReference type="EMBL" id="KAF2755007.1"/>
    </source>
</evidence>
<feature type="chain" id="PRO_5025574522" description="DUF7492 domain-containing protein" evidence="2">
    <location>
        <begin position="20"/>
        <end position="388"/>
    </location>
</feature>
<accession>A0A6A6W0A3</accession>
<reference evidence="4" key="1">
    <citation type="journal article" date="2020" name="Stud. Mycol.">
        <title>101 Dothideomycetes genomes: a test case for predicting lifestyles and emergence of pathogens.</title>
        <authorList>
            <person name="Haridas S."/>
            <person name="Albert R."/>
            <person name="Binder M."/>
            <person name="Bloem J."/>
            <person name="Labutti K."/>
            <person name="Salamov A."/>
            <person name="Andreopoulos B."/>
            <person name="Baker S."/>
            <person name="Barry K."/>
            <person name="Bills G."/>
            <person name="Bluhm B."/>
            <person name="Cannon C."/>
            <person name="Castanera R."/>
            <person name="Culley D."/>
            <person name="Daum C."/>
            <person name="Ezra D."/>
            <person name="Gonzalez J."/>
            <person name="Henrissat B."/>
            <person name="Kuo A."/>
            <person name="Liang C."/>
            <person name="Lipzen A."/>
            <person name="Lutzoni F."/>
            <person name="Magnuson J."/>
            <person name="Mondo S."/>
            <person name="Nolan M."/>
            <person name="Ohm R."/>
            <person name="Pangilinan J."/>
            <person name="Park H.-J."/>
            <person name="Ramirez L."/>
            <person name="Alfaro M."/>
            <person name="Sun H."/>
            <person name="Tritt A."/>
            <person name="Yoshinaga Y."/>
            <person name="Zwiers L.-H."/>
            <person name="Turgeon B."/>
            <person name="Goodwin S."/>
            <person name="Spatafora J."/>
            <person name="Crous P."/>
            <person name="Grigoriev I."/>
        </authorList>
    </citation>
    <scope>NUCLEOTIDE SEQUENCE</scope>
    <source>
        <strain evidence="4">CBS 121739</strain>
    </source>
</reference>
<dbReference type="Proteomes" id="UP000799437">
    <property type="component" value="Unassembled WGS sequence"/>
</dbReference>
<feature type="compositionally biased region" description="Polar residues" evidence="1">
    <location>
        <begin position="305"/>
        <end position="314"/>
    </location>
</feature>
<dbReference type="AlphaFoldDB" id="A0A6A6W0A3"/>
<evidence type="ECO:0000256" key="1">
    <source>
        <dbReference type="SAM" id="MobiDB-lite"/>
    </source>
</evidence>
<dbReference type="OrthoDB" id="64281at2759"/>
<name>A0A6A6W0A3_9PEZI</name>
<protein>
    <recommendedName>
        <fullName evidence="3">DUF7492 domain-containing protein</fullName>
    </recommendedName>
</protein>
<dbReference type="EMBL" id="ML996578">
    <property type="protein sequence ID" value="KAF2755007.1"/>
    <property type="molecule type" value="Genomic_DNA"/>
</dbReference>
<feature type="domain" description="DUF7492" evidence="3">
    <location>
        <begin position="19"/>
        <end position="249"/>
    </location>
</feature>
<feature type="signal peptide" evidence="2">
    <location>
        <begin position="1"/>
        <end position="19"/>
    </location>
</feature>
<dbReference type="Pfam" id="PF24320">
    <property type="entry name" value="DUF7492"/>
    <property type="match status" value="1"/>
</dbReference>
<dbReference type="InterPro" id="IPR055915">
    <property type="entry name" value="DUF7492"/>
</dbReference>
<evidence type="ECO:0000256" key="2">
    <source>
        <dbReference type="SAM" id="SignalP"/>
    </source>
</evidence>